<evidence type="ECO:0000313" key="1">
    <source>
        <dbReference type="EMBL" id="KAJ0025593.1"/>
    </source>
</evidence>
<dbReference type="Proteomes" id="UP001163603">
    <property type="component" value="Chromosome 10"/>
</dbReference>
<accession>A0ACC0XZ93</accession>
<keyword evidence="2" id="KW-1185">Reference proteome</keyword>
<comment type="caution">
    <text evidence="1">The sequence shown here is derived from an EMBL/GenBank/DDBJ whole genome shotgun (WGS) entry which is preliminary data.</text>
</comment>
<gene>
    <name evidence="1" type="ORF">Pint_08486</name>
</gene>
<evidence type="ECO:0000313" key="2">
    <source>
        <dbReference type="Proteomes" id="UP001163603"/>
    </source>
</evidence>
<name>A0ACC0XZ93_9ROSI</name>
<organism evidence="1 2">
    <name type="scientific">Pistacia integerrima</name>
    <dbReference type="NCBI Taxonomy" id="434235"/>
    <lineage>
        <taxon>Eukaryota</taxon>
        <taxon>Viridiplantae</taxon>
        <taxon>Streptophyta</taxon>
        <taxon>Embryophyta</taxon>
        <taxon>Tracheophyta</taxon>
        <taxon>Spermatophyta</taxon>
        <taxon>Magnoliopsida</taxon>
        <taxon>eudicotyledons</taxon>
        <taxon>Gunneridae</taxon>
        <taxon>Pentapetalae</taxon>
        <taxon>rosids</taxon>
        <taxon>malvids</taxon>
        <taxon>Sapindales</taxon>
        <taxon>Anacardiaceae</taxon>
        <taxon>Pistacia</taxon>
    </lineage>
</organism>
<protein>
    <submittedName>
        <fullName evidence="1">Uncharacterized protein</fullName>
    </submittedName>
</protein>
<dbReference type="EMBL" id="CM047745">
    <property type="protein sequence ID" value="KAJ0025593.1"/>
    <property type="molecule type" value="Genomic_DNA"/>
</dbReference>
<sequence length="733" mass="77851">MVEKPNKKHKKGFISEVDISSLLQRYTANTVLALLQEVAQSPGVKLDWNALVKKTSTGISNAREYQMLWRHLAYRNTLLEKLEDGAPPLVVLGRSVTCSLILALLSSSIKANLDDDSDLEYELEAFPDVSSEASTEAAACVKVLIASGLPSDSNLPNRSTVEAPLTINIPNGQSFRASLGNSQPACLMQGMNITVPVSVQKLPLPTATTTEGFDGNGSISGNMPPRKKRKPWTPEEDVELISAVQKCGEGNWANILKGDFKWDRTASQLSQTSLRCVELHEPDRILLSVVALGYGANCSCNCIIDSYPLSSSSVRMSGYHPVFPGNFSGMAFFLLLVLLIFTNVFQYLQRWNILRKKHSNVNLGANSSGSQLSEAQLAARHAMSLALDMPVKNITASSTTGNSLFHSGAPSNPTANNSVLPTSNAETLPVGSSSFVQAQAQSQQGPNQTKSSPVGSPGSAAKSRVPPKKIPIKTNFSTDSSLRAAAVAAGARIVTPSDAASLLKVAQGKNAIHIMPSGVSSIKPSITGGAPAHSEASPTVRYIRMGLAATSPNGASTSSASQPGFVKAASPRVQHNTSSEQTNAVICSPATALPLKPEVKAAEEIKVSDLSSVTVNEASKEVQADVATFEKPDPGLKAEEIISEDPNCSMKMEVVENDQVHGSGNQAEGNKKENVDNMIDSPMMDSLVKENENVSAVEDNCQLQNPDKKPGTDECSGNLEVLSEIKASDEMQG</sequence>
<reference evidence="2" key="1">
    <citation type="journal article" date="2023" name="G3 (Bethesda)">
        <title>Genome assembly and association tests identify interacting loci associated with vigor, precocity, and sex in interspecific pistachio rootstocks.</title>
        <authorList>
            <person name="Palmer W."/>
            <person name="Jacygrad E."/>
            <person name="Sagayaradj S."/>
            <person name="Cavanaugh K."/>
            <person name="Han R."/>
            <person name="Bertier L."/>
            <person name="Beede B."/>
            <person name="Kafkas S."/>
            <person name="Golino D."/>
            <person name="Preece J."/>
            <person name="Michelmore R."/>
        </authorList>
    </citation>
    <scope>NUCLEOTIDE SEQUENCE [LARGE SCALE GENOMIC DNA]</scope>
</reference>
<proteinExistence type="predicted"/>